<evidence type="ECO:0000313" key="3">
    <source>
        <dbReference type="Proteomes" id="UP000029833"/>
    </source>
</evidence>
<proteinExistence type="predicted"/>
<dbReference type="OrthoDB" id="7342392at2"/>
<gene>
    <name evidence="2" type="ORF">Q760_03425</name>
</gene>
<dbReference type="Pfam" id="PF01872">
    <property type="entry name" value="RibD_C"/>
    <property type="match status" value="1"/>
</dbReference>
<dbReference type="PANTHER" id="PTHR38011">
    <property type="entry name" value="DIHYDROFOLATE REDUCTASE FAMILY PROTEIN (AFU_ORTHOLOGUE AFUA_8G06820)"/>
    <property type="match status" value="1"/>
</dbReference>
<dbReference type="InterPro" id="IPR002734">
    <property type="entry name" value="RibDG_C"/>
</dbReference>
<feature type="domain" description="Bacterial bifunctional deaminase-reductase C-terminal" evidence="1">
    <location>
        <begin position="3"/>
        <end position="184"/>
    </location>
</feature>
<keyword evidence="3" id="KW-1185">Reference proteome</keyword>
<dbReference type="SUPFAM" id="SSF53597">
    <property type="entry name" value="Dihydrofolate reductase-like"/>
    <property type="match status" value="1"/>
</dbReference>
<dbReference type="GO" id="GO:0009231">
    <property type="term" value="P:riboflavin biosynthetic process"/>
    <property type="evidence" value="ECO:0007669"/>
    <property type="project" value="InterPro"/>
</dbReference>
<dbReference type="InterPro" id="IPR050765">
    <property type="entry name" value="Riboflavin_Biosynth_HTPR"/>
</dbReference>
<dbReference type="Proteomes" id="UP000029833">
    <property type="component" value="Unassembled WGS sequence"/>
</dbReference>
<dbReference type="Gene3D" id="3.40.430.10">
    <property type="entry name" value="Dihydrofolate Reductase, subunit A"/>
    <property type="match status" value="1"/>
</dbReference>
<dbReference type="InterPro" id="IPR024072">
    <property type="entry name" value="DHFR-like_dom_sf"/>
</dbReference>
<name>A0A0A0B2U1_9CELL</name>
<dbReference type="EMBL" id="AXNT01000128">
    <property type="protein sequence ID" value="KGM01155.1"/>
    <property type="molecule type" value="Genomic_DNA"/>
</dbReference>
<dbReference type="PANTHER" id="PTHR38011:SF2">
    <property type="entry name" value="BIFUNCTIONAL DEAMINASE-REDUCTASE DOMAIN PROTEIN"/>
    <property type="match status" value="1"/>
</dbReference>
<evidence type="ECO:0000259" key="1">
    <source>
        <dbReference type="Pfam" id="PF01872"/>
    </source>
</evidence>
<dbReference type="AlphaFoldDB" id="A0A0A0B2U1"/>
<dbReference type="RefSeq" id="WP_034633375.1">
    <property type="nucleotide sequence ID" value="NZ_AXNT01000128.1"/>
</dbReference>
<evidence type="ECO:0000313" key="2">
    <source>
        <dbReference type="EMBL" id="KGM01155.1"/>
    </source>
</evidence>
<reference evidence="2 3" key="1">
    <citation type="submission" date="2013-10" db="EMBL/GenBank/DDBJ databases">
        <authorList>
            <person name="Wang G."/>
            <person name="Zhuang W."/>
        </authorList>
    </citation>
    <scope>NUCLEOTIDE SEQUENCE [LARGE SCALE GENOMIC DNA]</scope>
    <source>
        <strain evidence="2 3">DSM 20118</strain>
    </source>
</reference>
<organism evidence="2 3">
    <name type="scientific">Cellulomonas cellasea DSM 20118</name>
    <dbReference type="NCBI Taxonomy" id="1408250"/>
    <lineage>
        <taxon>Bacteria</taxon>
        <taxon>Bacillati</taxon>
        <taxon>Actinomycetota</taxon>
        <taxon>Actinomycetes</taxon>
        <taxon>Micrococcales</taxon>
        <taxon>Cellulomonadaceae</taxon>
        <taxon>Cellulomonas</taxon>
    </lineage>
</organism>
<comment type="caution">
    <text evidence="2">The sequence shown here is derived from an EMBL/GenBank/DDBJ whole genome shotgun (WGS) entry which is preliminary data.</text>
</comment>
<accession>A0A0A0B2U1</accession>
<sequence>MRLTVHTFLTVDGVMQGPGAADEDPSGGFTRGGWLVPYADEDMGAIVDDWFTRAGAILLGRTTFDMMRDYWTQVTDPDDLVGVALNGLPKYLASRTVSEPGWAATTVLQGDVVEAIAALKEKPGEELQVHGSGALVRTLHAAGLVDEFRLLVFPVAVGHGKRLFAEDAPPTGFDLVEQRRTRSGAVYSALRPTPFEAADHPMPEDGRATF</sequence>
<dbReference type="STRING" id="1408250.Q760_03425"/>
<protein>
    <recommendedName>
        <fullName evidence="1">Bacterial bifunctional deaminase-reductase C-terminal domain-containing protein</fullName>
    </recommendedName>
</protein>
<dbReference type="GO" id="GO:0008703">
    <property type="term" value="F:5-amino-6-(5-phosphoribosylamino)uracil reductase activity"/>
    <property type="evidence" value="ECO:0007669"/>
    <property type="project" value="InterPro"/>
</dbReference>